<sequence length="277" mass="29694">MPGGNLLMEQEAELDCCVACGDHGCGICRARRKLQADGNWVKRPPGWTCTACGGHGGSGRGCGLCRQVGSQEVDLTETYEAVTRQQRLWELDMERAQREAMQISVEAEAKAEAERRAREEAVGAFLREHGFSEVNAGVLVVTAGCCGRRQRRLTYPLHVAAAAADGEMVTFLLQEGADLHATDAAGRTPLEVARQRDLGGSHAVAVQCLEDALCPPAEEAPSRSPRPEAEQERPATPRSLGAPGSPAPLVAQGQREAHRSPKATVQRVPSKRTTISL</sequence>
<dbReference type="PROSITE" id="PS50088">
    <property type="entry name" value="ANK_REPEAT"/>
    <property type="match status" value="1"/>
</dbReference>
<reference evidence="4" key="1">
    <citation type="submission" date="2023-10" db="EMBL/GenBank/DDBJ databases">
        <authorList>
            <person name="Chen Y."/>
            <person name="Shah S."/>
            <person name="Dougan E. K."/>
            <person name="Thang M."/>
            <person name="Chan C."/>
        </authorList>
    </citation>
    <scope>NUCLEOTIDE SEQUENCE [LARGE SCALE GENOMIC DNA]</scope>
</reference>
<name>A0ABN9TJY6_9DINO</name>
<protein>
    <submittedName>
        <fullName evidence="4">Uncharacterized protein</fullName>
    </submittedName>
</protein>
<keyword evidence="2" id="KW-0175">Coiled coil</keyword>
<gene>
    <name evidence="4" type="ORF">PCOR1329_LOCUS39539</name>
</gene>
<dbReference type="Gene3D" id="1.25.40.20">
    <property type="entry name" value="Ankyrin repeat-containing domain"/>
    <property type="match status" value="1"/>
</dbReference>
<feature type="compositionally biased region" description="Basic and acidic residues" evidence="3">
    <location>
        <begin position="225"/>
        <end position="235"/>
    </location>
</feature>
<evidence type="ECO:0000256" key="3">
    <source>
        <dbReference type="SAM" id="MobiDB-lite"/>
    </source>
</evidence>
<dbReference type="Pfam" id="PF13857">
    <property type="entry name" value="Ank_5"/>
    <property type="match status" value="1"/>
</dbReference>
<dbReference type="InterPro" id="IPR036770">
    <property type="entry name" value="Ankyrin_rpt-contain_sf"/>
</dbReference>
<dbReference type="PROSITE" id="PS50297">
    <property type="entry name" value="ANK_REP_REGION"/>
    <property type="match status" value="1"/>
</dbReference>
<dbReference type="InterPro" id="IPR002110">
    <property type="entry name" value="Ankyrin_rpt"/>
</dbReference>
<dbReference type="SUPFAM" id="SSF48403">
    <property type="entry name" value="Ankyrin repeat"/>
    <property type="match status" value="1"/>
</dbReference>
<organism evidence="4 5">
    <name type="scientific">Prorocentrum cordatum</name>
    <dbReference type="NCBI Taxonomy" id="2364126"/>
    <lineage>
        <taxon>Eukaryota</taxon>
        <taxon>Sar</taxon>
        <taxon>Alveolata</taxon>
        <taxon>Dinophyceae</taxon>
        <taxon>Prorocentrales</taxon>
        <taxon>Prorocentraceae</taxon>
        <taxon>Prorocentrum</taxon>
    </lineage>
</organism>
<feature type="coiled-coil region" evidence="2">
    <location>
        <begin position="79"/>
        <end position="113"/>
    </location>
</feature>
<accession>A0ABN9TJY6</accession>
<keyword evidence="1" id="KW-0040">ANK repeat</keyword>
<evidence type="ECO:0000256" key="2">
    <source>
        <dbReference type="SAM" id="Coils"/>
    </source>
</evidence>
<dbReference type="Proteomes" id="UP001189429">
    <property type="component" value="Unassembled WGS sequence"/>
</dbReference>
<evidence type="ECO:0000256" key="1">
    <source>
        <dbReference type="PROSITE-ProRule" id="PRU00023"/>
    </source>
</evidence>
<comment type="caution">
    <text evidence="4">The sequence shown here is derived from an EMBL/GenBank/DDBJ whole genome shotgun (WGS) entry which is preliminary data.</text>
</comment>
<dbReference type="EMBL" id="CAUYUJ010014773">
    <property type="protein sequence ID" value="CAK0845890.1"/>
    <property type="molecule type" value="Genomic_DNA"/>
</dbReference>
<keyword evidence="5" id="KW-1185">Reference proteome</keyword>
<evidence type="ECO:0000313" key="4">
    <source>
        <dbReference type="EMBL" id="CAK0845890.1"/>
    </source>
</evidence>
<evidence type="ECO:0000313" key="5">
    <source>
        <dbReference type="Proteomes" id="UP001189429"/>
    </source>
</evidence>
<feature type="repeat" description="ANK" evidence="1">
    <location>
        <begin position="152"/>
        <end position="184"/>
    </location>
</feature>
<proteinExistence type="predicted"/>
<feature type="region of interest" description="Disordered" evidence="3">
    <location>
        <begin position="216"/>
        <end position="277"/>
    </location>
</feature>